<dbReference type="RefSeq" id="XP_007392495.1">
    <property type="nucleotide sequence ID" value="XM_007392433.1"/>
</dbReference>
<accession>K5VAQ7</accession>
<reference evidence="1 2" key="1">
    <citation type="journal article" date="2012" name="BMC Genomics">
        <title>Comparative genomics of the white-rot fungi, Phanerochaete carnosa and P. chrysosporium, to elucidate the genetic basis of the distinct wood types they colonize.</title>
        <authorList>
            <person name="Suzuki H."/>
            <person name="MacDonald J."/>
            <person name="Syed K."/>
            <person name="Salamov A."/>
            <person name="Hori C."/>
            <person name="Aerts A."/>
            <person name="Henrissat B."/>
            <person name="Wiebenga A."/>
            <person name="vanKuyk P.A."/>
            <person name="Barry K."/>
            <person name="Lindquist E."/>
            <person name="LaButti K."/>
            <person name="Lapidus A."/>
            <person name="Lucas S."/>
            <person name="Coutinho P."/>
            <person name="Gong Y."/>
            <person name="Samejima M."/>
            <person name="Mahadevan R."/>
            <person name="Abou-Zaid M."/>
            <person name="de Vries R.P."/>
            <person name="Igarashi K."/>
            <person name="Yadav J.S."/>
            <person name="Grigoriev I.V."/>
            <person name="Master E.R."/>
        </authorList>
    </citation>
    <scope>NUCLEOTIDE SEQUENCE [LARGE SCALE GENOMIC DNA]</scope>
    <source>
        <strain evidence="1 2">HHB-10118-sp</strain>
    </source>
</reference>
<dbReference type="Proteomes" id="UP000008370">
    <property type="component" value="Unassembled WGS sequence"/>
</dbReference>
<keyword evidence="2" id="KW-1185">Reference proteome</keyword>
<dbReference type="KEGG" id="pco:PHACADRAFT_206163"/>
<dbReference type="Gene3D" id="3.50.50.60">
    <property type="entry name" value="FAD/NAD(P)-binding domain"/>
    <property type="match status" value="1"/>
</dbReference>
<dbReference type="InParanoid" id="K5VAQ7"/>
<proteinExistence type="predicted"/>
<name>K5VAQ7_PHACS</name>
<dbReference type="InterPro" id="IPR036188">
    <property type="entry name" value="FAD/NAD-bd_sf"/>
</dbReference>
<dbReference type="HOGENOM" id="CLU_3125577_0_0_1"/>
<dbReference type="AlphaFoldDB" id="K5VAQ7"/>
<dbReference type="GeneID" id="18912429"/>
<dbReference type="EMBL" id="JH930469">
    <property type="protein sequence ID" value="EKM59946.1"/>
    <property type="molecule type" value="Genomic_DNA"/>
</dbReference>
<gene>
    <name evidence="1" type="ORF">PHACADRAFT_206163</name>
</gene>
<sequence>MLYGHISHSERSLYACFVDLPIVPLHFDSRLQPAVYVIAEKAADIIKAAA</sequence>
<evidence type="ECO:0000313" key="1">
    <source>
        <dbReference type="EMBL" id="EKM59946.1"/>
    </source>
</evidence>
<protein>
    <submittedName>
        <fullName evidence="1">Uncharacterized protein</fullName>
    </submittedName>
</protein>
<organism evidence="1 2">
    <name type="scientific">Phanerochaete carnosa (strain HHB-10118-sp)</name>
    <name type="common">White-rot fungus</name>
    <name type="synonym">Peniophora carnosa</name>
    <dbReference type="NCBI Taxonomy" id="650164"/>
    <lineage>
        <taxon>Eukaryota</taxon>
        <taxon>Fungi</taxon>
        <taxon>Dikarya</taxon>
        <taxon>Basidiomycota</taxon>
        <taxon>Agaricomycotina</taxon>
        <taxon>Agaricomycetes</taxon>
        <taxon>Polyporales</taxon>
        <taxon>Phanerochaetaceae</taxon>
        <taxon>Phanerochaete</taxon>
    </lineage>
</organism>
<evidence type="ECO:0000313" key="2">
    <source>
        <dbReference type="Proteomes" id="UP000008370"/>
    </source>
</evidence>